<evidence type="ECO:0000313" key="1">
    <source>
        <dbReference type="EMBL" id="KKN98549.1"/>
    </source>
</evidence>
<accession>A0A0F9V3I2</accession>
<protein>
    <submittedName>
        <fullName evidence="1">Uncharacterized protein</fullName>
    </submittedName>
</protein>
<gene>
    <name evidence="1" type="ORF">LCGC14_0146610</name>
</gene>
<dbReference type="EMBL" id="LAZR01000051">
    <property type="protein sequence ID" value="KKN98549.1"/>
    <property type="molecule type" value="Genomic_DNA"/>
</dbReference>
<proteinExistence type="predicted"/>
<sequence length="143" mass="16060">MADKKIDVIVLGQPNSGKTITAKLIAESLKAFSVFDSVALEDPDWHTQEVKRKIMEQEGLIDVVVKTSQVVRSTKYKDKPRVLVLVDGGVVQGIKSDSPIDAQIIDLDDLEELRSRFITEENKAAIDYREKLEDEYESLPESV</sequence>
<dbReference type="InterPro" id="IPR027417">
    <property type="entry name" value="P-loop_NTPase"/>
</dbReference>
<dbReference type="SUPFAM" id="SSF52540">
    <property type="entry name" value="P-loop containing nucleoside triphosphate hydrolases"/>
    <property type="match status" value="1"/>
</dbReference>
<reference evidence="1" key="1">
    <citation type="journal article" date="2015" name="Nature">
        <title>Complex archaea that bridge the gap between prokaryotes and eukaryotes.</title>
        <authorList>
            <person name="Spang A."/>
            <person name="Saw J.H."/>
            <person name="Jorgensen S.L."/>
            <person name="Zaremba-Niedzwiedzka K."/>
            <person name="Martijn J."/>
            <person name="Lind A.E."/>
            <person name="van Eijk R."/>
            <person name="Schleper C."/>
            <person name="Guy L."/>
            <person name="Ettema T.J."/>
        </authorList>
    </citation>
    <scope>NUCLEOTIDE SEQUENCE</scope>
</reference>
<organism evidence="1">
    <name type="scientific">marine sediment metagenome</name>
    <dbReference type="NCBI Taxonomy" id="412755"/>
    <lineage>
        <taxon>unclassified sequences</taxon>
        <taxon>metagenomes</taxon>
        <taxon>ecological metagenomes</taxon>
    </lineage>
</organism>
<dbReference type="AlphaFoldDB" id="A0A0F9V3I2"/>
<comment type="caution">
    <text evidence="1">The sequence shown here is derived from an EMBL/GenBank/DDBJ whole genome shotgun (WGS) entry which is preliminary data.</text>
</comment>
<name>A0A0F9V3I2_9ZZZZ</name>